<keyword evidence="7" id="KW-0547">Nucleotide-binding</keyword>
<keyword evidence="6" id="KW-0479">Metal-binding</keyword>
<dbReference type="EMBL" id="CASHTH010001216">
    <property type="protein sequence ID" value="CAI8012789.1"/>
    <property type="molecule type" value="Genomic_DNA"/>
</dbReference>
<evidence type="ECO:0000256" key="12">
    <source>
        <dbReference type="ARBA" id="ARBA00023317"/>
    </source>
</evidence>
<keyword evidence="10" id="KW-0460">Magnesium</keyword>
<feature type="domain" description="Pyruvate kinase barrel" evidence="13">
    <location>
        <begin position="12"/>
        <end position="156"/>
    </location>
</feature>
<gene>
    <name evidence="14" type="ORF">GBAR_LOCUS8176</name>
</gene>
<evidence type="ECO:0000313" key="14">
    <source>
        <dbReference type="EMBL" id="CAI8012789.1"/>
    </source>
</evidence>
<name>A0AA35W9X8_GEOBA</name>
<comment type="caution">
    <text evidence="14">The sequence shown here is derived from an EMBL/GenBank/DDBJ whole genome shotgun (WGS) entry which is preliminary data.</text>
</comment>
<evidence type="ECO:0000256" key="3">
    <source>
        <dbReference type="ARBA" id="ARBA00008663"/>
    </source>
</evidence>
<dbReference type="InterPro" id="IPR040442">
    <property type="entry name" value="Pyrv_kinase-like_dom_sf"/>
</dbReference>
<dbReference type="SUPFAM" id="SSF51621">
    <property type="entry name" value="Phosphoenolpyruvate/pyruvate domain"/>
    <property type="match status" value="1"/>
</dbReference>
<dbReference type="GO" id="GO:0030955">
    <property type="term" value="F:potassium ion binding"/>
    <property type="evidence" value="ECO:0007669"/>
    <property type="project" value="InterPro"/>
</dbReference>
<dbReference type="InterPro" id="IPR001697">
    <property type="entry name" value="Pyr_Knase"/>
</dbReference>
<dbReference type="Gene3D" id="3.20.20.60">
    <property type="entry name" value="Phosphoenolpyruvate-binding domains"/>
    <property type="match status" value="1"/>
</dbReference>
<dbReference type="Pfam" id="PF00224">
    <property type="entry name" value="PK"/>
    <property type="match status" value="1"/>
</dbReference>
<dbReference type="SUPFAM" id="SSF50800">
    <property type="entry name" value="PK beta-barrel domain-like"/>
    <property type="match status" value="1"/>
</dbReference>
<keyword evidence="5" id="KW-0808">Transferase</keyword>
<dbReference type="InterPro" id="IPR015806">
    <property type="entry name" value="Pyrv_Knase_insert_dom_sf"/>
</dbReference>
<dbReference type="PANTHER" id="PTHR11817">
    <property type="entry name" value="PYRUVATE KINASE"/>
    <property type="match status" value="1"/>
</dbReference>
<dbReference type="GO" id="GO:0016301">
    <property type="term" value="F:kinase activity"/>
    <property type="evidence" value="ECO:0007669"/>
    <property type="project" value="UniProtKB-KW"/>
</dbReference>
<evidence type="ECO:0000259" key="13">
    <source>
        <dbReference type="Pfam" id="PF00224"/>
    </source>
</evidence>
<evidence type="ECO:0000256" key="10">
    <source>
        <dbReference type="ARBA" id="ARBA00022842"/>
    </source>
</evidence>
<reference evidence="14" key="1">
    <citation type="submission" date="2023-03" db="EMBL/GenBank/DDBJ databases">
        <authorList>
            <person name="Steffen K."/>
            <person name="Cardenas P."/>
        </authorList>
    </citation>
    <scope>NUCLEOTIDE SEQUENCE</scope>
</reference>
<evidence type="ECO:0000256" key="11">
    <source>
        <dbReference type="ARBA" id="ARBA00023152"/>
    </source>
</evidence>
<keyword evidence="12 14" id="KW-0670">Pyruvate</keyword>
<dbReference type="InterPro" id="IPR015813">
    <property type="entry name" value="Pyrv/PenolPyrv_kinase-like_dom"/>
</dbReference>
<sequence length="162" mass="17769">MTQVPRILQRPRTKIVATLGPRSNSYDTICELVLAGLSVARLNLSHNTLDEHERVFRNVRKASEDLEIPVGIMVDIPGPKYRTGPQSPGEFYLEPGDRIVLTSRDVIGSPEILGVYPPGVHKDSAINGNILLDDGAIELNVLDIDRELMDVSCEVVTGQQNG</sequence>
<proteinExistence type="inferred from homology"/>
<dbReference type="Gene3D" id="2.40.33.10">
    <property type="entry name" value="PK beta-barrel domain-like"/>
    <property type="match status" value="1"/>
</dbReference>
<evidence type="ECO:0000256" key="5">
    <source>
        <dbReference type="ARBA" id="ARBA00022679"/>
    </source>
</evidence>
<dbReference type="AlphaFoldDB" id="A0AA35W9X8"/>
<evidence type="ECO:0000256" key="8">
    <source>
        <dbReference type="ARBA" id="ARBA00022777"/>
    </source>
</evidence>
<evidence type="ECO:0000256" key="6">
    <source>
        <dbReference type="ARBA" id="ARBA00022723"/>
    </source>
</evidence>
<evidence type="ECO:0000256" key="7">
    <source>
        <dbReference type="ARBA" id="ARBA00022741"/>
    </source>
</evidence>
<dbReference type="GO" id="GO:0004743">
    <property type="term" value="F:pyruvate kinase activity"/>
    <property type="evidence" value="ECO:0007669"/>
    <property type="project" value="UniProtKB-EC"/>
</dbReference>
<dbReference type="InterPro" id="IPR011037">
    <property type="entry name" value="Pyrv_Knase-like_insert_dom_sf"/>
</dbReference>
<dbReference type="GO" id="GO:0000287">
    <property type="term" value="F:magnesium ion binding"/>
    <property type="evidence" value="ECO:0007669"/>
    <property type="project" value="InterPro"/>
</dbReference>
<evidence type="ECO:0000256" key="9">
    <source>
        <dbReference type="ARBA" id="ARBA00022840"/>
    </source>
</evidence>
<keyword evidence="9" id="KW-0067">ATP-binding</keyword>
<comment type="cofactor">
    <cofactor evidence="1">
        <name>K(+)</name>
        <dbReference type="ChEBI" id="CHEBI:29103"/>
    </cofactor>
</comment>
<dbReference type="EC" id="2.7.1.40" evidence="4"/>
<evidence type="ECO:0000313" key="15">
    <source>
        <dbReference type="Proteomes" id="UP001174909"/>
    </source>
</evidence>
<comment type="pathway">
    <text evidence="2">Carbohydrate degradation; glycolysis; pyruvate from D-glyceraldehyde 3-phosphate: step 5/5.</text>
</comment>
<evidence type="ECO:0000256" key="4">
    <source>
        <dbReference type="ARBA" id="ARBA00012142"/>
    </source>
</evidence>
<evidence type="ECO:0000256" key="2">
    <source>
        <dbReference type="ARBA" id="ARBA00004997"/>
    </source>
</evidence>
<keyword evidence="8 14" id="KW-0418">Kinase</keyword>
<organism evidence="14 15">
    <name type="scientific">Geodia barretti</name>
    <name type="common">Barrett's horny sponge</name>
    <dbReference type="NCBI Taxonomy" id="519541"/>
    <lineage>
        <taxon>Eukaryota</taxon>
        <taxon>Metazoa</taxon>
        <taxon>Porifera</taxon>
        <taxon>Demospongiae</taxon>
        <taxon>Heteroscleromorpha</taxon>
        <taxon>Tetractinellida</taxon>
        <taxon>Astrophorina</taxon>
        <taxon>Geodiidae</taxon>
        <taxon>Geodia</taxon>
    </lineage>
</organism>
<dbReference type="InterPro" id="IPR015793">
    <property type="entry name" value="Pyrv_Knase_brl"/>
</dbReference>
<protein>
    <recommendedName>
        <fullName evidence="4">pyruvate kinase</fullName>
        <ecNumber evidence="4">2.7.1.40</ecNumber>
    </recommendedName>
</protein>
<comment type="similarity">
    <text evidence="3">Belongs to the pyruvate kinase family.</text>
</comment>
<keyword evidence="15" id="KW-1185">Reference proteome</keyword>
<accession>A0AA35W9X8</accession>
<dbReference type="Proteomes" id="UP001174909">
    <property type="component" value="Unassembled WGS sequence"/>
</dbReference>
<evidence type="ECO:0000256" key="1">
    <source>
        <dbReference type="ARBA" id="ARBA00001958"/>
    </source>
</evidence>
<dbReference type="GO" id="GO:0005524">
    <property type="term" value="F:ATP binding"/>
    <property type="evidence" value="ECO:0007669"/>
    <property type="project" value="UniProtKB-KW"/>
</dbReference>
<keyword evidence="11" id="KW-0324">Glycolysis</keyword>